<dbReference type="InterPro" id="IPR050955">
    <property type="entry name" value="Plant_Biomass_Hydrol_Est"/>
</dbReference>
<proteinExistence type="predicted"/>
<protein>
    <recommendedName>
        <fullName evidence="4">Phospholipase/carboxylesterase/thioesterase domain-containing protein</fullName>
    </recommendedName>
</protein>
<dbReference type="AlphaFoldDB" id="A0A2N2F371"/>
<organism evidence="5 6">
    <name type="scientific">Candidatus Dojkabacteria bacterium HGW-Dojkabacteria-1</name>
    <dbReference type="NCBI Taxonomy" id="2013761"/>
    <lineage>
        <taxon>Bacteria</taxon>
        <taxon>Candidatus Dojkabacteria</taxon>
    </lineage>
</organism>
<accession>A0A2N2F371</accession>
<evidence type="ECO:0000256" key="2">
    <source>
        <dbReference type="ARBA" id="ARBA00022801"/>
    </source>
</evidence>
<dbReference type="Proteomes" id="UP000233417">
    <property type="component" value="Unassembled WGS sequence"/>
</dbReference>
<dbReference type="EMBL" id="PHAO01000001">
    <property type="protein sequence ID" value="PKN02617.1"/>
    <property type="molecule type" value="Genomic_DNA"/>
</dbReference>
<evidence type="ECO:0000313" key="6">
    <source>
        <dbReference type="Proteomes" id="UP000233417"/>
    </source>
</evidence>
<keyword evidence="3" id="KW-1133">Transmembrane helix</keyword>
<gene>
    <name evidence="5" type="ORF">CVU76_01090</name>
</gene>
<feature type="transmembrane region" description="Helical" evidence="3">
    <location>
        <begin position="12"/>
        <end position="33"/>
    </location>
</feature>
<sequence length="276" mass="31586">MDNKIKDVLINILLFIVLVLLLAIPAYLCYKVFLVDTKANEESPQTENIEVEQENLVEEDIAKGPLYEEFFPIIDNEQAYVVVPTKIDSKNPPTLIIYSHGSNTNVTQNMEDQFMKDLLEYGIFFTQHNYIFAASNQHGVNWGNQASVRDTLNLKQWVMQNYDIKPNIYLIGFSMGGLPTMNFASENPEMVSKIALLAPTTRASEWNQARVDKIKGIEIKIWHGNADINVPYSTSVNFVNTMNRFGKEITLVTLQGKTHWDVDTQYMEDILDFFSN</sequence>
<evidence type="ECO:0000256" key="3">
    <source>
        <dbReference type="SAM" id="Phobius"/>
    </source>
</evidence>
<evidence type="ECO:0000259" key="4">
    <source>
        <dbReference type="Pfam" id="PF02230"/>
    </source>
</evidence>
<name>A0A2N2F371_9BACT</name>
<keyword evidence="3" id="KW-0812">Transmembrane</keyword>
<comment type="caution">
    <text evidence="5">The sequence shown here is derived from an EMBL/GenBank/DDBJ whole genome shotgun (WGS) entry which is preliminary data.</text>
</comment>
<dbReference type="InterPro" id="IPR003140">
    <property type="entry name" value="PLipase/COase/thioEstase"/>
</dbReference>
<evidence type="ECO:0000256" key="1">
    <source>
        <dbReference type="ARBA" id="ARBA00022729"/>
    </source>
</evidence>
<evidence type="ECO:0000313" key="5">
    <source>
        <dbReference type="EMBL" id="PKN02617.1"/>
    </source>
</evidence>
<reference evidence="5 6" key="1">
    <citation type="journal article" date="2017" name="ISME J.">
        <title>Potential for microbial H2 and metal transformations associated with novel bacteria and archaea in deep terrestrial subsurface sediments.</title>
        <authorList>
            <person name="Hernsdorf A.W."/>
            <person name="Amano Y."/>
            <person name="Miyakawa K."/>
            <person name="Ise K."/>
            <person name="Suzuki Y."/>
            <person name="Anantharaman K."/>
            <person name="Probst A."/>
            <person name="Burstein D."/>
            <person name="Thomas B.C."/>
            <person name="Banfield J.F."/>
        </authorList>
    </citation>
    <scope>NUCLEOTIDE SEQUENCE [LARGE SCALE GENOMIC DNA]</scope>
    <source>
        <strain evidence="5">HGW-Dojkabacteria-1</strain>
    </source>
</reference>
<dbReference type="GO" id="GO:0016787">
    <property type="term" value="F:hydrolase activity"/>
    <property type="evidence" value="ECO:0007669"/>
    <property type="project" value="UniProtKB-KW"/>
</dbReference>
<dbReference type="Gene3D" id="3.40.50.1820">
    <property type="entry name" value="alpha/beta hydrolase"/>
    <property type="match status" value="1"/>
</dbReference>
<keyword evidence="2" id="KW-0378">Hydrolase</keyword>
<dbReference type="InterPro" id="IPR029058">
    <property type="entry name" value="AB_hydrolase_fold"/>
</dbReference>
<dbReference type="Pfam" id="PF02230">
    <property type="entry name" value="Abhydrolase_2"/>
    <property type="match status" value="1"/>
</dbReference>
<dbReference type="PANTHER" id="PTHR43037:SF5">
    <property type="entry name" value="FERULOYL ESTERASE"/>
    <property type="match status" value="1"/>
</dbReference>
<keyword evidence="3" id="KW-0472">Membrane</keyword>
<dbReference type="SUPFAM" id="SSF53474">
    <property type="entry name" value="alpha/beta-Hydrolases"/>
    <property type="match status" value="1"/>
</dbReference>
<feature type="domain" description="Phospholipase/carboxylesterase/thioesterase" evidence="4">
    <location>
        <begin position="85"/>
        <end position="274"/>
    </location>
</feature>
<keyword evidence="1" id="KW-0732">Signal</keyword>
<dbReference type="PANTHER" id="PTHR43037">
    <property type="entry name" value="UNNAMED PRODUCT-RELATED"/>
    <property type="match status" value="1"/>
</dbReference>